<dbReference type="EMBL" id="JH650998">
    <property type="protein sequence ID" value="EXA32227.1"/>
    <property type="molecule type" value="Genomic_DNA"/>
</dbReference>
<dbReference type="Proteomes" id="UP000030751">
    <property type="component" value="Unassembled WGS sequence"/>
</dbReference>
<protein>
    <submittedName>
        <fullName evidence="1">Uncharacterized protein</fullName>
    </submittedName>
</protein>
<dbReference type="AlphaFoldDB" id="W9NQG6"/>
<evidence type="ECO:0000313" key="1">
    <source>
        <dbReference type="EMBL" id="EXA32227.1"/>
    </source>
</evidence>
<gene>
    <name evidence="1" type="ORF">FOVG_16502</name>
</gene>
<name>W9NQG6_FUSOX</name>
<organism evidence="1">
    <name type="scientific">Fusarium oxysporum f. sp. pisi HDV247</name>
    <dbReference type="NCBI Taxonomy" id="1080344"/>
    <lineage>
        <taxon>Eukaryota</taxon>
        <taxon>Fungi</taxon>
        <taxon>Dikarya</taxon>
        <taxon>Ascomycota</taxon>
        <taxon>Pezizomycotina</taxon>
        <taxon>Sordariomycetes</taxon>
        <taxon>Hypocreomycetidae</taxon>
        <taxon>Hypocreales</taxon>
        <taxon>Nectriaceae</taxon>
        <taxon>Fusarium</taxon>
        <taxon>Fusarium oxysporum species complex</taxon>
    </lineage>
</organism>
<proteinExistence type="predicted"/>
<dbReference type="HOGENOM" id="CLU_2996590_0_0_1"/>
<sequence length="59" mass="6315">MSSNAIGTGLRGREGVLAFGNESLESRVPMEDYCRGPARELFSVDYAALPRCGTPPPQS</sequence>
<accession>W9NQG6</accession>
<reference evidence="1" key="2">
    <citation type="submission" date="2012-05" db="EMBL/GenBank/DDBJ databases">
        <title>Annotation of the Genome Sequence of Fusarium oxysporum HDV247.</title>
        <authorList>
            <consortium name="The Broad Institute Genomics Platform"/>
            <person name="Ma L.-J."/>
            <person name="Corby-Kistler H."/>
            <person name="Broz K."/>
            <person name="Gale L.R."/>
            <person name="Jonkers W."/>
            <person name="O'Donnell K."/>
            <person name="Ploetz R."/>
            <person name="Steinberg C."/>
            <person name="Schwartz D.C."/>
            <person name="VanEtten H."/>
            <person name="Zhou S."/>
            <person name="Young S.K."/>
            <person name="Zeng Q."/>
            <person name="Gargeya S."/>
            <person name="Fitzgerald M."/>
            <person name="Abouelleil A."/>
            <person name="Alvarado L."/>
            <person name="Chapman S.B."/>
            <person name="Gainer-Dewar J."/>
            <person name="Goldberg J."/>
            <person name="Griggs A."/>
            <person name="Gujja S."/>
            <person name="Hansen M."/>
            <person name="Howarth C."/>
            <person name="Imamovic A."/>
            <person name="Ireland A."/>
            <person name="Larimer J."/>
            <person name="McCowan C."/>
            <person name="Murphy C."/>
            <person name="Pearson M."/>
            <person name="Poon T.W."/>
            <person name="Priest M."/>
            <person name="Roberts A."/>
            <person name="Saif S."/>
            <person name="Shea T."/>
            <person name="Sykes S."/>
            <person name="Wortman J."/>
            <person name="Nusbaum C."/>
            <person name="Birren B."/>
        </authorList>
    </citation>
    <scope>NUCLEOTIDE SEQUENCE</scope>
    <source>
        <strain evidence="1">HDV247</strain>
    </source>
</reference>
<reference evidence="1" key="1">
    <citation type="submission" date="2011-10" db="EMBL/GenBank/DDBJ databases">
        <title>The Genome Sequence of Fusarium oxysporum HDV247.</title>
        <authorList>
            <consortium name="The Broad Institute Genome Sequencing Platform"/>
            <person name="Ma L.-J."/>
            <person name="Gale L.R."/>
            <person name="Schwartz D.C."/>
            <person name="Zhou S."/>
            <person name="Corby-Kistler H."/>
            <person name="Young S.K."/>
            <person name="Zeng Q."/>
            <person name="Gargeya S."/>
            <person name="Fitzgerald M."/>
            <person name="Haas B."/>
            <person name="Abouelleil A."/>
            <person name="Alvarado L."/>
            <person name="Arachchi H.M."/>
            <person name="Berlin A."/>
            <person name="Brown A."/>
            <person name="Chapman S.B."/>
            <person name="Chen Z."/>
            <person name="Dunbar C."/>
            <person name="Freedman E."/>
            <person name="Gearin G."/>
            <person name="Goldberg J."/>
            <person name="Griggs A."/>
            <person name="Gujja S."/>
            <person name="Heiman D."/>
            <person name="Howarth C."/>
            <person name="Larson L."/>
            <person name="Lui A."/>
            <person name="MacDonald P.J.P."/>
            <person name="Montmayeur A."/>
            <person name="Murphy C."/>
            <person name="Neiman D."/>
            <person name="Pearson M."/>
            <person name="Priest M."/>
            <person name="Roberts A."/>
            <person name="Saif S."/>
            <person name="Shea T."/>
            <person name="Shenoy N."/>
            <person name="Sisk P."/>
            <person name="Stolte C."/>
            <person name="Sykes S."/>
            <person name="Wortman J."/>
            <person name="Nusbaum C."/>
            <person name="Birren B."/>
        </authorList>
    </citation>
    <scope>NUCLEOTIDE SEQUENCE [LARGE SCALE GENOMIC DNA]</scope>
    <source>
        <strain evidence="1">HDV247</strain>
    </source>
</reference>